<dbReference type="Proteomes" id="UP000316208">
    <property type="component" value="Unassembled WGS sequence"/>
</dbReference>
<proteinExistence type="predicted"/>
<reference evidence="1 2" key="1">
    <citation type="submission" date="2018-03" db="EMBL/GenBank/DDBJ databases">
        <title>Aerobic endospore-forming bacteria genome sequencing and assembly.</title>
        <authorList>
            <person name="Cavalcante D.A."/>
            <person name="Driks A."/>
            <person name="Putonti C."/>
            <person name="De-Souza M.T."/>
        </authorList>
    </citation>
    <scope>NUCLEOTIDE SEQUENCE [LARGE SCALE GENOMIC DNA]</scope>
    <source>
        <strain evidence="1 2">SDF0028</strain>
    </source>
</reference>
<evidence type="ECO:0000313" key="2">
    <source>
        <dbReference type="Proteomes" id="UP000316208"/>
    </source>
</evidence>
<evidence type="ECO:0000313" key="1">
    <source>
        <dbReference type="EMBL" id="TQR41144.1"/>
    </source>
</evidence>
<organism evidence="1 2">
    <name type="scientific">Paenibacillus popilliae</name>
    <name type="common">Bacillus popilliae</name>
    <dbReference type="NCBI Taxonomy" id="78057"/>
    <lineage>
        <taxon>Bacteria</taxon>
        <taxon>Bacillati</taxon>
        <taxon>Bacillota</taxon>
        <taxon>Bacilli</taxon>
        <taxon>Bacillales</taxon>
        <taxon>Paenibacillaceae</taxon>
        <taxon>Paenibacillus</taxon>
    </lineage>
</organism>
<gene>
    <name evidence="1" type="ORF">C7Y44_26220</name>
</gene>
<protein>
    <submittedName>
        <fullName evidence="1">Uncharacterized protein</fullName>
    </submittedName>
</protein>
<accession>A0ABY3ANR4</accession>
<dbReference type="EMBL" id="SADY01000011">
    <property type="protein sequence ID" value="TQR41144.1"/>
    <property type="molecule type" value="Genomic_DNA"/>
</dbReference>
<comment type="caution">
    <text evidence="1">The sequence shown here is derived from an EMBL/GenBank/DDBJ whole genome shotgun (WGS) entry which is preliminary data.</text>
</comment>
<sequence>MLSEITINLEGKNSARRTKWRWLFNIREAPASAVEGAITFWTDILSFICAQYQYLYSVVFQERYAFSLKENFDDVNDSRIERLEQTSLIEEKSRCRMEYGLN</sequence>
<dbReference type="RefSeq" id="WP_142546534.1">
    <property type="nucleotide sequence ID" value="NZ_SADY01000011.1"/>
</dbReference>
<name>A0ABY3ANR4_PAEPP</name>
<keyword evidence="2" id="KW-1185">Reference proteome</keyword>